<dbReference type="Proteomes" id="UP001642540">
    <property type="component" value="Unassembled WGS sequence"/>
</dbReference>
<feature type="coiled-coil region" evidence="1">
    <location>
        <begin position="597"/>
        <end position="631"/>
    </location>
</feature>
<reference evidence="3 4" key="1">
    <citation type="submission" date="2024-08" db="EMBL/GenBank/DDBJ databases">
        <authorList>
            <person name="Cucini C."/>
            <person name="Frati F."/>
        </authorList>
    </citation>
    <scope>NUCLEOTIDE SEQUENCE [LARGE SCALE GENOMIC DNA]</scope>
</reference>
<proteinExistence type="predicted"/>
<evidence type="ECO:0000313" key="3">
    <source>
        <dbReference type="EMBL" id="CAL8134230.1"/>
    </source>
</evidence>
<sequence length="1995" mass="230775">MERRAALLRRNRALVEFKTSVPTFTDFIPHLIFPRKLPQKEESNRSQIEIALLKNFVNFIQLSDQASKLGSQTLKTTFINWTKLQSHLDDDMTLNRILIQLQEGETATIYVEKQNCTILFTKLNQTKMRIITFRASLSNEQIMSTIGSLKVTYPETVDIVPISKILLSPTFSRHVHNLSLQPCPIAMPKGTKAGTEFVADRQLSHPFVVTEFLVGMLQPESQILYDDSLKRHTTIQFIKKVRDEVNCDRGGLPFRRSGLWMSLKVVLQLSLQEEIENQHDALLAYKTILLGFITSISEKYFKTKSNSNNWDVLSQILVKLSRRAQKLSQIETSNDEGLEMSKQNVLAHTFQTIDEIHKTLTENWDKVQAESNSDSIIERITFSKDYIDAEITYDLKALNEHVNRPIQPDNCMSITKLQTRQITRKTSLSKLLKGDYYEDQIYCRYYNDAGNSNWDHETWIYDTEQFIREKLDISVTCKDLHALLRTYTKGTIENYEGDPVAFSRMTLLVLKIIQAQDEIAVDTYPLLRKYKSSIDPEMFNNLILPHKKEDMELLDSLTKYFQLRNDAAENFRSIIQSGNISASDFSVQFFRQCPAMIAQKEKMLTEMETKIKQKYDEVRQAKMVCRELQAKVNPLRCEREFDEFASKWKHYSHRCPRCKLNRELKAERNSVKYYQRPLPNHPNQPYLQDAVIFEFMIPEEIACLRDSLSIFLAEIYGQPLFDGLVEAKIRETWNPSFNQGYLVGLGSTVSSTLGSHYSSQYPDVLLSTESDFVVNNGLGCNYFRKPFLQFQRPHNILTYQINKTADSAPYINLQLTLTENRPTENDILASQYTCHEKLPLKEYVAYGSLRSGQRIQLRNLFMALSNQTISTSKEPVLALILQTIWEVGRKTNGLMEIHVDLYDKEFAQEFLTLIETLLKSNASNWSNPLTMMPLVMICIRILELSEDVDVKQYCSKLLKQARDILDNWWEKLDTLIENHGSGEDKYKEISHGLLITSVCSAFTFNVCSQNLFPYIISDLNDVIFWLHTVCRLNLIIGRQKRGIMIKFSKFFEYLVNHAQHRIGLQIQDFLHKTILQMEFKALHDFSCKKWKVASKSTVSFWRRCGYNDPADHVYEGKYEITDDTKGNNISHTITIDILKGTFLVDGHPPTHLPENISSDELFGQFFQHSRFSVQRDYNSFTTVSNKGNKAYKGNDYEFFFNKTSRSRSNISYSDSDSDSQFNDNYRSYRVDSWNTRSRFSQIQSELVVRELHEDYTLELLPPSLLNEQLAAHLIKNYTHWLHSKTGEIFFRLKSDDEKEHEKIQYVLCPETKTLMEYQQEQHEKSRRCIFSPKSNVFQFVTKNLARFEDSKYIDIILEVNEAEEQTIVAYLRRLNLTFELRSVMLHSKNFPGFFISLNQCLESLTGLRNGLILEKENVSGKQKLLLIQHGQINIKTRESTQQQVVWIDSSNLRSPPVFTFEVDPILKRLKAGNDKSAWLYLAALHAVTSSPFPDKFTGLTGTEMAMWILQSGFVWSCLPYDSESFKTLQTIRDLSPKRSYFPTHLKEMQTISWPAELGHNSYAAYDGYAIIADYLVKSSNRLVALCPKKEEKAALNLLSKNQNSSLGPLNARSYYRHLNSYNKVAHLETTFLEELPSFELTHGTPLSVTKTWGAWMQLGKVRMSEAPCFTVSKPATIYSLLMTQKSLPSNTTDSLSSENLNTWFGMEFRSDWLQLYAMSLHLQKDKKLEHEFTFLLGALLYTERTTLEQVINLHNIATISPASASLTGEVQYSFPTPVNTCQHFSPMSHNYLANDITKILRSGAKECPLKYSGYLYSTNDVDDEENDEESRIKAYIAAREKYVADQKIEILKLSLAERKIYECWPSNKIEKKTVEELVPTYYFDSSRITNSINSSFALWYLNYQLKLFVEKVDLELTTAWINFTEKIANIQIVPLLPKKLHFQSIKDEISAQILEDGECEAIWEEIFKSGKLPSLREDTSSMEGKEYCLELRGFA</sequence>
<keyword evidence="4" id="KW-1185">Reference proteome</keyword>
<organism evidence="3 4">
    <name type="scientific">Orchesella dallaii</name>
    <dbReference type="NCBI Taxonomy" id="48710"/>
    <lineage>
        <taxon>Eukaryota</taxon>
        <taxon>Metazoa</taxon>
        <taxon>Ecdysozoa</taxon>
        <taxon>Arthropoda</taxon>
        <taxon>Hexapoda</taxon>
        <taxon>Collembola</taxon>
        <taxon>Entomobryomorpha</taxon>
        <taxon>Entomobryoidea</taxon>
        <taxon>Orchesellidae</taxon>
        <taxon>Orchesellinae</taxon>
        <taxon>Orchesella</taxon>
    </lineage>
</organism>
<comment type="caution">
    <text evidence="3">The sequence shown here is derived from an EMBL/GenBank/DDBJ whole genome shotgun (WGS) entry which is preliminary data.</text>
</comment>
<evidence type="ECO:0000256" key="1">
    <source>
        <dbReference type="SAM" id="Coils"/>
    </source>
</evidence>
<evidence type="ECO:0000259" key="2">
    <source>
        <dbReference type="Pfam" id="PF20255"/>
    </source>
</evidence>
<feature type="domain" description="DUF6606" evidence="2">
    <location>
        <begin position="28"/>
        <end position="296"/>
    </location>
</feature>
<accession>A0ABP1RS30</accession>
<name>A0ABP1RS30_9HEXA</name>
<gene>
    <name evidence="3" type="ORF">ODALV1_LOCUS25426</name>
</gene>
<keyword evidence="1" id="KW-0175">Coiled coil</keyword>
<evidence type="ECO:0000313" key="4">
    <source>
        <dbReference type="Proteomes" id="UP001642540"/>
    </source>
</evidence>
<dbReference type="EMBL" id="CAXLJM020000104">
    <property type="protein sequence ID" value="CAL8134230.1"/>
    <property type="molecule type" value="Genomic_DNA"/>
</dbReference>
<dbReference type="InterPro" id="IPR046541">
    <property type="entry name" value="DUF6606"/>
</dbReference>
<protein>
    <recommendedName>
        <fullName evidence="2">DUF6606 domain-containing protein</fullName>
    </recommendedName>
</protein>
<dbReference type="Pfam" id="PF20255">
    <property type="entry name" value="DUF6606"/>
    <property type="match status" value="1"/>
</dbReference>